<comment type="function">
    <text evidence="2">Catalyzes the phosphorylation of pyruvate to phosphoenolpyruvate.</text>
</comment>
<gene>
    <name evidence="17" type="ORF">A2480_02750</name>
</gene>
<dbReference type="Gene3D" id="3.30.470.20">
    <property type="entry name" value="ATP-grasp fold, B domain"/>
    <property type="match status" value="1"/>
</dbReference>
<dbReference type="UniPathway" id="UPA00138"/>
<dbReference type="PANTHER" id="PTHR43030">
    <property type="entry name" value="PHOSPHOENOLPYRUVATE SYNTHASE"/>
    <property type="match status" value="1"/>
</dbReference>
<dbReference type="InterPro" id="IPR002192">
    <property type="entry name" value="PPDK_AMP/ATP-bd"/>
</dbReference>
<evidence type="ECO:0000259" key="15">
    <source>
        <dbReference type="Pfam" id="PF00391"/>
    </source>
</evidence>
<dbReference type="EMBL" id="MGFG01000025">
    <property type="protein sequence ID" value="OGM00750.1"/>
    <property type="molecule type" value="Genomic_DNA"/>
</dbReference>
<sequence>MSVNLVKNLSQLSKSDVRIAGGKGAALGELIRAGLPVPPGFVVTTDAFDRFAETNGLNVEINSILDNIDPKEMHTIEGASENIMAMILSRETPKDLGAEITLAYAGLGAEFVAVRSSATSEDSTAAAWAGQLDSYLNITKETFLENIRRCWASLFTPRAIFYLLERGLGQDKISVAVVVQKMVDSEKSGVAFSVHPVTQDENQLIIEAGFGLGEAIVSGMVTPDSYVVDKRGLRILDVSVNEQTKALYRSTGGGNEWLELGEKGKTQVLSEEEIVVLSELTVRIEDHFGFPCDIEWAKDSESFYIVQSRPITTLDKKIDQFELSDLKDLEYWAEEYKLPLFLFSNSQGTFEDDLLCVYQDNTIRLFALGGRTKSDRESGHERFVSQQDLDEFAQEVKLTIDEMDGFVSRTVGEELSKLSDEQLFVQFDDCLNVLNRFGQVYEKTEPVYFVGIEVKRSDSFLKSIAEYRFSLKDKSRALFRLLLDVILKEMAKRFDLSVDDLYFYTMNELMSLIDTGQKIEVQDRKAGYVLWKSHGEKKVFYGERFKEINDYVDKRMRSGQEDGILTGSVAFGGKVRGRVRILRHNKEDVSKEVEKFAEGDILVTEMTRPDTVMACGKAAAIVTDEGGVVCHAAIIARELKKPCIVGTKIATRILRDGMMVEVDADRGIVKVIEQ</sequence>
<dbReference type="InterPro" id="IPR006319">
    <property type="entry name" value="PEP_synth"/>
</dbReference>
<evidence type="ECO:0000259" key="16">
    <source>
        <dbReference type="Pfam" id="PF01326"/>
    </source>
</evidence>
<dbReference type="AlphaFoldDB" id="A0A1F7WD97"/>
<evidence type="ECO:0000256" key="9">
    <source>
        <dbReference type="ARBA" id="ARBA00022741"/>
    </source>
</evidence>
<comment type="catalytic activity">
    <reaction evidence="14">
        <text>pyruvate + ATP + H2O = phosphoenolpyruvate + AMP + phosphate + 2 H(+)</text>
        <dbReference type="Rhea" id="RHEA:11364"/>
        <dbReference type="ChEBI" id="CHEBI:15361"/>
        <dbReference type="ChEBI" id="CHEBI:15377"/>
        <dbReference type="ChEBI" id="CHEBI:15378"/>
        <dbReference type="ChEBI" id="CHEBI:30616"/>
        <dbReference type="ChEBI" id="CHEBI:43474"/>
        <dbReference type="ChEBI" id="CHEBI:58702"/>
        <dbReference type="ChEBI" id="CHEBI:456215"/>
        <dbReference type="EC" id="2.7.9.2"/>
    </reaction>
</comment>
<dbReference type="STRING" id="1802424.A2480_02750"/>
<evidence type="ECO:0000256" key="14">
    <source>
        <dbReference type="ARBA" id="ARBA00047700"/>
    </source>
</evidence>
<protein>
    <recommendedName>
        <fullName evidence="6">Phosphoenolpyruvate synthase</fullName>
        <ecNumber evidence="5">2.7.9.2</ecNumber>
    </recommendedName>
    <alternativeName>
        <fullName evidence="13">Pyruvate, water dikinase</fullName>
    </alternativeName>
</protein>
<comment type="cofactor">
    <cofactor evidence="1">
        <name>Mg(2+)</name>
        <dbReference type="ChEBI" id="CHEBI:18420"/>
    </cofactor>
</comment>
<feature type="domain" description="PEP-utilising enzyme mobile" evidence="15">
    <location>
        <begin position="597"/>
        <end position="667"/>
    </location>
</feature>
<evidence type="ECO:0000256" key="13">
    <source>
        <dbReference type="ARBA" id="ARBA00033470"/>
    </source>
</evidence>
<keyword evidence="12" id="KW-0460">Magnesium</keyword>
<keyword evidence="11" id="KW-0067">ATP-binding</keyword>
<name>A0A1F7WD97_9BACT</name>
<dbReference type="Proteomes" id="UP000176988">
    <property type="component" value="Unassembled WGS sequence"/>
</dbReference>
<keyword evidence="10" id="KW-0418">Kinase</keyword>
<evidence type="ECO:0000256" key="6">
    <source>
        <dbReference type="ARBA" id="ARBA00021623"/>
    </source>
</evidence>
<dbReference type="InterPro" id="IPR008279">
    <property type="entry name" value="PEP-util_enz_mobile_dom"/>
</dbReference>
<evidence type="ECO:0000256" key="11">
    <source>
        <dbReference type="ARBA" id="ARBA00022840"/>
    </source>
</evidence>
<dbReference type="InterPro" id="IPR013815">
    <property type="entry name" value="ATP_grasp_subdomain_1"/>
</dbReference>
<comment type="caution">
    <text evidence="17">The sequence shown here is derived from an EMBL/GenBank/DDBJ whole genome shotgun (WGS) entry which is preliminary data.</text>
</comment>
<evidence type="ECO:0000256" key="8">
    <source>
        <dbReference type="ARBA" id="ARBA00022723"/>
    </source>
</evidence>
<dbReference type="PANTHER" id="PTHR43030:SF1">
    <property type="entry name" value="PHOSPHOENOLPYRUVATE SYNTHASE"/>
    <property type="match status" value="1"/>
</dbReference>
<keyword evidence="9" id="KW-0547">Nucleotide-binding</keyword>
<evidence type="ECO:0000256" key="3">
    <source>
        <dbReference type="ARBA" id="ARBA00004742"/>
    </source>
</evidence>
<feature type="domain" description="Pyruvate phosphate dikinase AMP/ATP-binding" evidence="16">
    <location>
        <begin position="19"/>
        <end position="319"/>
    </location>
</feature>
<reference evidence="17 18" key="1">
    <citation type="journal article" date="2016" name="Nat. Commun.">
        <title>Thousands of microbial genomes shed light on interconnected biogeochemical processes in an aquifer system.</title>
        <authorList>
            <person name="Anantharaman K."/>
            <person name="Brown C.T."/>
            <person name="Hug L.A."/>
            <person name="Sharon I."/>
            <person name="Castelle C.J."/>
            <person name="Probst A.J."/>
            <person name="Thomas B.C."/>
            <person name="Singh A."/>
            <person name="Wilkins M.J."/>
            <person name="Karaoz U."/>
            <person name="Brodie E.L."/>
            <person name="Williams K.H."/>
            <person name="Hubbard S.S."/>
            <person name="Banfield J.F."/>
        </authorList>
    </citation>
    <scope>NUCLEOTIDE SEQUENCE [LARGE SCALE GENOMIC DNA]</scope>
</reference>
<dbReference type="Gene3D" id="3.50.30.10">
    <property type="entry name" value="Phosphohistidine domain"/>
    <property type="match status" value="1"/>
</dbReference>
<organism evidence="17 18">
    <name type="scientific">Candidatus Uhrbacteria bacterium RIFOXYC2_FULL_47_19</name>
    <dbReference type="NCBI Taxonomy" id="1802424"/>
    <lineage>
        <taxon>Bacteria</taxon>
        <taxon>Candidatus Uhriibacteriota</taxon>
    </lineage>
</organism>
<dbReference type="Pfam" id="PF00391">
    <property type="entry name" value="PEP-utilizers"/>
    <property type="match status" value="1"/>
</dbReference>
<comment type="similarity">
    <text evidence="4">Belongs to the PEP-utilizing enzyme family.</text>
</comment>
<dbReference type="EC" id="2.7.9.2" evidence="5"/>
<evidence type="ECO:0000256" key="1">
    <source>
        <dbReference type="ARBA" id="ARBA00001946"/>
    </source>
</evidence>
<accession>A0A1F7WD97</accession>
<evidence type="ECO:0000313" key="17">
    <source>
        <dbReference type="EMBL" id="OGM00750.1"/>
    </source>
</evidence>
<keyword evidence="7" id="KW-0808">Transferase</keyword>
<dbReference type="SUPFAM" id="SSF52009">
    <property type="entry name" value="Phosphohistidine domain"/>
    <property type="match status" value="1"/>
</dbReference>
<dbReference type="GO" id="GO:0006094">
    <property type="term" value="P:gluconeogenesis"/>
    <property type="evidence" value="ECO:0007669"/>
    <property type="project" value="UniProtKB-UniPathway"/>
</dbReference>
<evidence type="ECO:0000313" key="18">
    <source>
        <dbReference type="Proteomes" id="UP000176988"/>
    </source>
</evidence>
<keyword evidence="8" id="KW-0479">Metal-binding</keyword>
<dbReference type="GO" id="GO:0005524">
    <property type="term" value="F:ATP binding"/>
    <property type="evidence" value="ECO:0007669"/>
    <property type="project" value="UniProtKB-KW"/>
</dbReference>
<evidence type="ECO:0000256" key="10">
    <source>
        <dbReference type="ARBA" id="ARBA00022777"/>
    </source>
</evidence>
<evidence type="ECO:0000256" key="7">
    <source>
        <dbReference type="ARBA" id="ARBA00022679"/>
    </source>
</evidence>
<dbReference type="InterPro" id="IPR036637">
    <property type="entry name" value="Phosphohistidine_dom_sf"/>
</dbReference>
<dbReference type="GO" id="GO:0008986">
    <property type="term" value="F:pyruvate, water dikinase activity"/>
    <property type="evidence" value="ECO:0007669"/>
    <property type="project" value="UniProtKB-EC"/>
</dbReference>
<dbReference type="GO" id="GO:0046872">
    <property type="term" value="F:metal ion binding"/>
    <property type="evidence" value="ECO:0007669"/>
    <property type="project" value="UniProtKB-KW"/>
</dbReference>
<evidence type="ECO:0000256" key="2">
    <source>
        <dbReference type="ARBA" id="ARBA00002988"/>
    </source>
</evidence>
<dbReference type="Pfam" id="PF01326">
    <property type="entry name" value="PPDK_N"/>
    <property type="match status" value="1"/>
</dbReference>
<evidence type="ECO:0000256" key="4">
    <source>
        <dbReference type="ARBA" id="ARBA00007837"/>
    </source>
</evidence>
<evidence type="ECO:0000256" key="5">
    <source>
        <dbReference type="ARBA" id="ARBA00011996"/>
    </source>
</evidence>
<dbReference type="Gene3D" id="3.30.1490.20">
    <property type="entry name" value="ATP-grasp fold, A domain"/>
    <property type="match status" value="1"/>
</dbReference>
<dbReference type="SUPFAM" id="SSF56059">
    <property type="entry name" value="Glutathione synthetase ATP-binding domain-like"/>
    <property type="match status" value="1"/>
</dbReference>
<comment type="pathway">
    <text evidence="3">Carbohydrate biosynthesis; gluconeogenesis.</text>
</comment>
<evidence type="ECO:0000256" key="12">
    <source>
        <dbReference type="ARBA" id="ARBA00022842"/>
    </source>
</evidence>
<proteinExistence type="inferred from homology"/>